<dbReference type="CDD" id="cd06225">
    <property type="entry name" value="HAMP"/>
    <property type="match status" value="1"/>
</dbReference>
<evidence type="ECO:0000256" key="8">
    <source>
        <dbReference type="ARBA" id="ARBA00022741"/>
    </source>
</evidence>
<dbReference type="InterPro" id="IPR006290">
    <property type="entry name" value="CztS_silS_copS"/>
</dbReference>
<reference evidence="17 18" key="1">
    <citation type="submission" date="2019-05" db="EMBL/GenBank/DDBJ databases">
        <authorList>
            <person name="Moore K."/>
            <person name="O'Neill P."/>
            <person name="Farbos A."/>
            <person name="Studholme D.J."/>
        </authorList>
    </citation>
    <scope>NUCLEOTIDE SEQUENCE [LARGE SCALE GENOMIC DNA]</scope>
    <source>
        <strain evidence="17 18">DSM 9128</strain>
    </source>
</reference>
<dbReference type="SMART" id="SM00304">
    <property type="entry name" value="HAMP"/>
    <property type="match status" value="1"/>
</dbReference>
<dbReference type="InterPro" id="IPR003661">
    <property type="entry name" value="HisK_dim/P_dom"/>
</dbReference>
<evidence type="ECO:0000259" key="16">
    <source>
        <dbReference type="PROSITE" id="PS50885"/>
    </source>
</evidence>
<dbReference type="SUPFAM" id="SSF55874">
    <property type="entry name" value="ATPase domain of HSP90 chaperone/DNA topoisomerase II/histidine kinase"/>
    <property type="match status" value="1"/>
</dbReference>
<name>A0A5R9A3A3_PSENT</name>
<dbReference type="PRINTS" id="PR00344">
    <property type="entry name" value="BCTRLSENSOR"/>
</dbReference>
<dbReference type="InterPro" id="IPR004358">
    <property type="entry name" value="Sig_transdc_His_kin-like_C"/>
</dbReference>
<evidence type="ECO:0000256" key="2">
    <source>
        <dbReference type="ARBA" id="ARBA00004533"/>
    </source>
</evidence>
<keyword evidence="3 14" id="KW-1003">Cell membrane</keyword>
<evidence type="ECO:0000256" key="11">
    <source>
        <dbReference type="ARBA" id="ARBA00022989"/>
    </source>
</evidence>
<dbReference type="InterPro" id="IPR036890">
    <property type="entry name" value="HATPase_C_sf"/>
</dbReference>
<dbReference type="CDD" id="cd00075">
    <property type="entry name" value="HATPase"/>
    <property type="match status" value="1"/>
</dbReference>
<evidence type="ECO:0000256" key="4">
    <source>
        <dbReference type="ARBA" id="ARBA00022519"/>
    </source>
</evidence>
<dbReference type="PROSITE" id="PS50109">
    <property type="entry name" value="HIS_KIN"/>
    <property type="match status" value="1"/>
</dbReference>
<feature type="transmembrane region" description="Helical" evidence="14">
    <location>
        <begin position="12"/>
        <end position="33"/>
    </location>
</feature>
<dbReference type="InterPro" id="IPR036097">
    <property type="entry name" value="HisK_dim/P_sf"/>
</dbReference>
<feature type="transmembrane region" description="Helical" evidence="14">
    <location>
        <begin position="159"/>
        <end position="181"/>
    </location>
</feature>
<keyword evidence="12 14" id="KW-0902">Two-component regulatory system</keyword>
<dbReference type="EMBL" id="VASG01000005">
    <property type="protein sequence ID" value="TLP72397.1"/>
    <property type="molecule type" value="Genomic_DNA"/>
</dbReference>
<dbReference type="SMART" id="SM00387">
    <property type="entry name" value="HATPase_c"/>
    <property type="match status" value="1"/>
</dbReference>
<dbReference type="Gene3D" id="1.10.287.130">
    <property type="match status" value="1"/>
</dbReference>
<comment type="function">
    <text evidence="14">Member of a two-component regulatory system.</text>
</comment>
<dbReference type="SUPFAM" id="SSF47384">
    <property type="entry name" value="Homodimeric domain of signal transducing histidine kinase"/>
    <property type="match status" value="1"/>
</dbReference>
<dbReference type="InterPro" id="IPR005467">
    <property type="entry name" value="His_kinase_dom"/>
</dbReference>
<dbReference type="EC" id="2.7.13.3" evidence="14"/>
<dbReference type="InterPro" id="IPR003660">
    <property type="entry name" value="HAMP_dom"/>
</dbReference>
<feature type="domain" description="Histidine kinase" evidence="15">
    <location>
        <begin position="243"/>
        <end position="460"/>
    </location>
</feature>
<dbReference type="Pfam" id="PF00672">
    <property type="entry name" value="HAMP"/>
    <property type="match status" value="1"/>
</dbReference>
<dbReference type="AlphaFoldDB" id="A0A5R9A3A3"/>
<dbReference type="Proteomes" id="UP000307510">
    <property type="component" value="Unassembled WGS sequence"/>
</dbReference>
<dbReference type="GO" id="GO:0000155">
    <property type="term" value="F:phosphorelay sensor kinase activity"/>
    <property type="evidence" value="ECO:0007669"/>
    <property type="project" value="InterPro"/>
</dbReference>
<keyword evidence="5" id="KW-0597">Phosphoprotein</keyword>
<dbReference type="Pfam" id="PF02518">
    <property type="entry name" value="HATPase_c"/>
    <property type="match status" value="1"/>
</dbReference>
<sequence length="477" mass="52023">MRGLSLSTRLAGMFAGAALGIFLLIGSALYCVLDGQIERLQRSELDTRFNMVARMLDKPDLAERWPHMQLKLNTLSQEYQLIRFWIDSDDSRFRYGQPNDAVRRMLGSGNGYAELELPGHDSPLSARVGVLPASGSRPALVLLAAIDSVAFQHARHATLITLFVLSALGIALATLCGHWIARVGLRPVRELSAEARQISPKQLSQRLRLEGLPTELSALAGAFNEALDRLEQAYLRLESFNADVAHELRTPLANLIGQSQVALSRERSAQDYEEVLQSNLEELERLRAIVNDMLFLARVDQGGLAAERVETSLAAEVATTVDFLEVIFDEQGVQVNLRGDARACVERALFQRAVTNLLYNAAQHTAPGGRIEVRLSGERGAALVEVSNPGEPITAEQRARLFERFYRADLARANSQSSHGLGLSIVKAVASMHGGSVFVRSEGGINTFGFTVDAVGPVVAPVQEEGGQVPQLTPRSV</sequence>
<keyword evidence="6 14" id="KW-0808">Transferase</keyword>
<comment type="subcellular location">
    <subcellularLocation>
        <location evidence="2 14">Cell inner membrane</location>
    </subcellularLocation>
</comment>
<reference evidence="18" key="2">
    <citation type="submission" date="2019-06" db="EMBL/GenBank/DDBJ databases">
        <title>AzeR, a transcriptional regulator that responds to azelaic acid in Pseudomonas nitroreducens.</title>
        <authorList>
            <person name="Bez C."/>
            <person name="Javvadi S.G."/>
            <person name="Bertani I."/>
            <person name="Devescovi G."/>
            <person name="Studholme D.J."/>
            <person name="Geller A."/>
            <person name="Levy A."/>
            <person name="Venturi V."/>
        </authorList>
    </citation>
    <scope>NUCLEOTIDE SEQUENCE [LARGE SCALE GENOMIC DNA]</scope>
    <source>
        <strain evidence="18">DSM 9128</strain>
    </source>
</reference>
<organism evidence="17 18">
    <name type="scientific">Pseudomonas nitroreducens</name>
    <dbReference type="NCBI Taxonomy" id="46680"/>
    <lineage>
        <taxon>Bacteria</taxon>
        <taxon>Pseudomonadati</taxon>
        <taxon>Pseudomonadota</taxon>
        <taxon>Gammaproteobacteria</taxon>
        <taxon>Pseudomonadales</taxon>
        <taxon>Pseudomonadaceae</taxon>
        <taxon>Pseudomonas</taxon>
    </lineage>
</organism>
<proteinExistence type="predicted"/>
<keyword evidence="4 14" id="KW-0997">Cell inner membrane</keyword>
<evidence type="ECO:0000256" key="7">
    <source>
        <dbReference type="ARBA" id="ARBA00022692"/>
    </source>
</evidence>
<dbReference type="Pfam" id="PF00512">
    <property type="entry name" value="HisKA"/>
    <property type="match status" value="1"/>
</dbReference>
<keyword evidence="13 14" id="KW-0472">Membrane</keyword>
<dbReference type="Gene3D" id="3.30.565.10">
    <property type="entry name" value="Histidine kinase-like ATPase, C-terminal domain"/>
    <property type="match status" value="1"/>
</dbReference>
<evidence type="ECO:0000256" key="5">
    <source>
        <dbReference type="ARBA" id="ARBA00022553"/>
    </source>
</evidence>
<protein>
    <recommendedName>
        <fullName evidence="14">Sensor protein</fullName>
        <ecNumber evidence="14">2.7.13.3</ecNumber>
    </recommendedName>
</protein>
<evidence type="ECO:0000256" key="1">
    <source>
        <dbReference type="ARBA" id="ARBA00000085"/>
    </source>
</evidence>
<gene>
    <name evidence="17" type="ORF">FEA48_19145</name>
</gene>
<dbReference type="FunFam" id="1.10.287.130:FF:000001">
    <property type="entry name" value="Two-component sensor histidine kinase"/>
    <property type="match status" value="1"/>
</dbReference>
<dbReference type="NCBIfam" id="TIGR01386">
    <property type="entry name" value="cztS_silS_copS"/>
    <property type="match status" value="1"/>
</dbReference>
<evidence type="ECO:0000256" key="12">
    <source>
        <dbReference type="ARBA" id="ARBA00023012"/>
    </source>
</evidence>
<keyword evidence="10 14" id="KW-0067">ATP-binding</keyword>
<keyword evidence="8 14" id="KW-0547">Nucleotide-binding</keyword>
<dbReference type="InterPro" id="IPR050428">
    <property type="entry name" value="TCS_sensor_his_kinase"/>
</dbReference>
<evidence type="ECO:0000256" key="3">
    <source>
        <dbReference type="ARBA" id="ARBA00022475"/>
    </source>
</evidence>
<evidence type="ECO:0000256" key="13">
    <source>
        <dbReference type="ARBA" id="ARBA00023136"/>
    </source>
</evidence>
<dbReference type="SMART" id="SM00388">
    <property type="entry name" value="HisKA"/>
    <property type="match status" value="1"/>
</dbReference>
<comment type="caution">
    <text evidence="17">The sequence shown here is derived from an EMBL/GenBank/DDBJ whole genome shotgun (WGS) entry which is preliminary data.</text>
</comment>
<evidence type="ECO:0000256" key="14">
    <source>
        <dbReference type="RuleBase" id="RU364088"/>
    </source>
</evidence>
<keyword evidence="9 14" id="KW-0418">Kinase</keyword>
<comment type="catalytic activity">
    <reaction evidence="1 14">
        <text>ATP + protein L-histidine = ADP + protein N-phospho-L-histidine.</text>
        <dbReference type="EC" id="2.7.13.3"/>
    </reaction>
</comment>
<evidence type="ECO:0000259" key="15">
    <source>
        <dbReference type="PROSITE" id="PS50109"/>
    </source>
</evidence>
<dbReference type="GO" id="GO:0005886">
    <property type="term" value="C:plasma membrane"/>
    <property type="evidence" value="ECO:0007669"/>
    <property type="project" value="UniProtKB-SubCell"/>
</dbReference>
<dbReference type="Gene3D" id="6.10.340.10">
    <property type="match status" value="1"/>
</dbReference>
<dbReference type="PANTHER" id="PTHR45436:SF9">
    <property type="entry name" value="SENSOR PROTEIN"/>
    <property type="match status" value="1"/>
</dbReference>
<dbReference type="CDD" id="cd00082">
    <property type="entry name" value="HisKA"/>
    <property type="match status" value="1"/>
</dbReference>
<evidence type="ECO:0000256" key="9">
    <source>
        <dbReference type="ARBA" id="ARBA00022777"/>
    </source>
</evidence>
<evidence type="ECO:0000256" key="10">
    <source>
        <dbReference type="ARBA" id="ARBA00022840"/>
    </source>
</evidence>
<keyword evidence="11 14" id="KW-1133">Transmembrane helix</keyword>
<evidence type="ECO:0000313" key="18">
    <source>
        <dbReference type="Proteomes" id="UP000307510"/>
    </source>
</evidence>
<evidence type="ECO:0000256" key="6">
    <source>
        <dbReference type="ARBA" id="ARBA00022679"/>
    </source>
</evidence>
<accession>A0A5R9A3A3</accession>
<dbReference type="PROSITE" id="PS50885">
    <property type="entry name" value="HAMP"/>
    <property type="match status" value="1"/>
</dbReference>
<dbReference type="GO" id="GO:0005524">
    <property type="term" value="F:ATP binding"/>
    <property type="evidence" value="ECO:0007669"/>
    <property type="project" value="UniProtKB-KW"/>
</dbReference>
<feature type="domain" description="HAMP" evidence="16">
    <location>
        <begin position="182"/>
        <end position="235"/>
    </location>
</feature>
<dbReference type="InterPro" id="IPR003594">
    <property type="entry name" value="HATPase_dom"/>
</dbReference>
<keyword evidence="7 14" id="KW-0812">Transmembrane</keyword>
<evidence type="ECO:0000313" key="17">
    <source>
        <dbReference type="EMBL" id="TLP72397.1"/>
    </source>
</evidence>
<dbReference type="PANTHER" id="PTHR45436">
    <property type="entry name" value="SENSOR HISTIDINE KINASE YKOH"/>
    <property type="match status" value="1"/>
</dbReference>